<keyword evidence="5" id="KW-1185">Reference proteome</keyword>
<proteinExistence type="predicted"/>
<name>A0A1T5BNC1_9BACT</name>
<evidence type="ECO:0000256" key="2">
    <source>
        <dbReference type="ARBA" id="ARBA00023315"/>
    </source>
</evidence>
<dbReference type="GO" id="GO:0016747">
    <property type="term" value="F:acyltransferase activity, transferring groups other than amino-acyl groups"/>
    <property type="evidence" value="ECO:0007669"/>
    <property type="project" value="InterPro"/>
</dbReference>
<sequence>MEIEKLTIRQAGESDRTILYDMICRLENMVMDVAGFDFAFDINIKNPNVSYFIAELGTNPVGMVSCHIQPLLHHAALVAEIQEMYVEPEFRSQQVGKALMLQVTNFAKSKGAIQIEVTSRNVREQAHRFYQREGFEKSHVKLVRYFKNDL</sequence>
<dbReference type="Pfam" id="PF00583">
    <property type="entry name" value="Acetyltransf_1"/>
    <property type="match status" value="1"/>
</dbReference>
<dbReference type="AlphaFoldDB" id="A0A1T5BNC1"/>
<dbReference type="InterPro" id="IPR016181">
    <property type="entry name" value="Acyl_CoA_acyltransferase"/>
</dbReference>
<dbReference type="RefSeq" id="WP_082213064.1">
    <property type="nucleotide sequence ID" value="NZ_FUZA01000001.1"/>
</dbReference>
<evidence type="ECO:0000313" key="5">
    <source>
        <dbReference type="Proteomes" id="UP000190897"/>
    </source>
</evidence>
<accession>A0A1T5BNC1</accession>
<organism evidence="4 5">
    <name type="scientific">Dyadobacter psychrophilus</name>
    <dbReference type="NCBI Taxonomy" id="651661"/>
    <lineage>
        <taxon>Bacteria</taxon>
        <taxon>Pseudomonadati</taxon>
        <taxon>Bacteroidota</taxon>
        <taxon>Cytophagia</taxon>
        <taxon>Cytophagales</taxon>
        <taxon>Spirosomataceae</taxon>
        <taxon>Dyadobacter</taxon>
    </lineage>
</organism>
<evidence type="ECO:0000259" key="3">
    <source>
        <dbReference type="PROSITE" id="PS51186"/>
    </source>
</evidence>
<dbReference type="InterPro" id="IPR000182">
    <property type="entry name" value="GNAT_dom"/>
</dbReference>
<gene>
    <name evidence="4" type="ORF">SAMN05660293_00485</name>
</gene>
<feature type="domain" description="N-acetyltransferase" evidence="3">
    <location>
        <begin position="6"/>
        <end position="150"/>
    </location>
</feature>
<dbReference type="STRING" id="651661.SAMN05660293_00485"/>
<dbReference type="PANTHER" id="PTHR43877:SF2">
    <property type="entry name" value="AMINOALKYLPHOSPHONATE N-ACETYLTRANSFERASE-RELATED"/>
    <property type="match status" value="1"/>
</dbReference>
<dbReference type="InterPro" id="IPR050832">
    <property type="entry name" value="Bact_Acetyltransf"/>
</dbReference>
<dbReference type="OrthoDB" id="9792929at2"/>
<dbReference type="EMBL" id="FUZA01000001">
    <property type="protein sequence ID" value="SKB48782.1"/>
    <property type="molecule type" value="Genomic_DNA"/>
</dbReference>
<dbReference type="SUPFAM" id="SSF55729">
    <property type="entry name" value="Acyl-CoA N-acyltransferases (Nat)"/>
    <property type="match status" value="1"/>
</dbReference>
<dbReference type="Proteomes" id="UP000190897">
    <property type="component" value="Unassembled WGS sequence"/>
</dbReference>
<reference evidence="5" key="1">
    <citation type="submission" date="2017-02" db="EMBL/GenBank/DDBJ databases">
        <authorList>
            <person name="Varghese N."/>
            <person name="Submissions S."/>
        </authorList>
    </citation>
    <scope>NUCLEOTIDE SEQUENCE [LARGE SCALE GENOMIC DNA]</scope>
    <source>
        <strain evidence="5">DSM 22270</strain>
    </source>
</reference>
<keyword evidence="2" id="KW-0012">Acyltransferase</keyword>
<evidence type="ECO:0000256" key="1">
    <source>
        <dbReference type="ARBA" id="ARBA00022679"/>
    </source>
</evidence>
<dbReference type="CDD" id="cd04301">
    <property type="entry name" value="NAT_SF"/>
    <property type="match status" value="1"/>
</dbReference>
<dbReference type="PROSITE" id="PS51186">
    <property type="entry name" value="GNAT"/>
    <property type="match status" value="1"/>
</dbReference>
<protein>
    <submittedName>
        <fullName evidence="4">PhnO protein</fullName>
    </submittedName>
</protein>
<keyword evidence="1" id="KW-0808">Transferase</keyword>
<evidence type="ECO:0000313" key="4">
    <source>
        <dbReference type="EMBL" id="SKB48782.1"/>
    </source>
</evidence>
<dbReference type="Gene3D" id="3.40.630.30">
    <property type="match status" value="1"/>
</dbReference>
<dbReference type="PANTHER" id="PTHR43877">
    <property type="entry name" value="AMINOALKYLPHOSPHONATE N-ACETYLTRANSFERASE-RELATED-RELATED"/>
    <property type="match status" value="1"/>
</dbReference>